<evidence type="ECO:0000313" key="2">
    <source>
        <dbReference type="Proteomes" id="UP000789396"/>
    </source>
</evidence>
<accession>A0A9N9FDV1</accession>
<evidence type="ECO:0000313" key="1">
    <source>
        <dbReference type="EMBL" id="CAG8528870.1"/>
    </source>
</evidence>
<protein>
    <submittedName>
        <fullName evidence="1">3760_t:CDS:1</fullName>
    </submittedName>
</protein>
<keyword evidence="2" id="KW-1185">Reference proteome</keyword>
<proteinExistence type="predicted"/>
<dbReference type="EMBL" id="CAJVPZ010003353">
    <property type="protein sequence ID" value="CAG8528870.1"/>
    <property type="molecule type" value="Genomic_DNA"/>
</dbReference>
<name>A0A9N9FDV1_9GLOM</name>
<reference evidence="1" key="1">
    <citation type="submission" date="2021-06" db="EMBL/GenBank/DDBJ databases">
        <authorList>
            <person name="Kallberg Y."/>
            <person name="Tangrot J."/>
            <person name="Rosling A."/>
        </authorList>
    </citation>
    <scope>NUCLEOTIDE SEQUENCE</scope>
    <source>
        <strain evidence="1">IN212</strain>
    </source>
</reference>
<sequence>MREYKDSSRERIVRYNCDGKILIKVDIPAKEEAIKEFNFINSSFIPDL</sequence>
<comment type="caution">
    <text evidence="1">The sequence shown here is derived from an EMBL/GenBank/DDBJ whole genome shotgun (WGS) entry which is preliminary data.</text>
</comment>
<dbReference type="AlphaFoldDB" id="A0A9N9FDV1"/>
<gene>
    <name evidence="1" type="ORF">RFULGI_LOCUS3698</name>
</gene>
<organism evidence="1 2">
    <name type="scientific">Racocetra fulgida</name>
    <dbReference type="NCBI Taxonomy" id="60492"/>
    <lineage>
        <taxon>Eukaryota</taxon>
        <taxon>Fungi</taxon>
        <taxon>Fungi incertae sedis</taxon>
        <taxon>Mucoromycota</taxon>
        <taxon>Glomeromycotina</taxon>
        <taxon>Glomeromycetes</taxon>
        <taxon>Diversisporales</taxon>
        <taxon>Gigasporaceae</taxon>
        <taxon>Racocetra</taxon>
    </lineage>
</organism>
<dbReference type="Proteomes" id="UP000789396">
    <property type="component" value="Unassembled WGS sequence"/>
</dbReference>